<dbReference type="AlphaFoldDB" id="A0A9D6V4R3"/>
<organism evidence="4 5">
    <name type="scientific">Desulfomonile tiedjei</name>
    <dbReference type="NCBI Taxonomy" id="2358"/>
    <lineage>
        <taxon>Bacteria</taxon>
        <taxon>Pseudomonadati</taxon>
        <taxon>Thermodesulfobacteriota</taxon>
        <taxon>Desulfomonilia</taxon>
        <taxon>Desulfomonilales</taxon>
        <taxon>Desulfomonilaceae</taxon>
        <taxon>Desulfomonile</taxon>
    </lineage>
</organism>
<dbReference type="GO" id="GO:0016779">
    <property type="term" value="F:nucleotidyltransferase activity"/>
    <property type="evidence" value="ECO:0007669"/>
    <property type="project" value="UniProtKB-KW"/>
</dbReference>
<dbReference type="SUPFAM" id="SSF52374">
    <property type="entry name" value="Nucleotidylyl transferase"/>
    <property type="match status" value="1"/>
</dbReference>
<keyword evidence="2 4" id="KW-0548">Nucleotidyltransferase</keyword>
<dbReference type="EMBL" id="JACRDE010000378">
    <property type="protein sequence ID" value="MBI5250698.1"/>
    <property type="molecule type" value="Genomic_DNA"/>
</dbReference>
<dbReference type="Pfam" id="PF01467">
    <property type="entry name" value="CTP_transf_like"/>
    <property type="match status" value="1"/>
</dbReference>
<feature type="domain" description="Cytidyltransferase-like" evidence="3">
    <location>
        <begin position="14"/>
        <end position="95"/>
    </location>
</feature>
<evidence type="ECO:0000313" key="5">
    <source>
        <dbReference type="Proteomes" id="UP000807825"/>
    </source>
</evidence>
<dbReference type="PANTHER" id="PTHR21342:SF0">
    <property type="entry name" value="BIFUNCTIONAL NMN ADENYLYLTRANSFERASE_NUDIX HYDROLASE"/>
    <property type="match status" value="1"/>
</dbReference>
<dbReference type="Proteomes" id="UP000807825">
    <property type="component" value="Unassembled WGS sequence"/>
</dbReference>
<evidence type="ECO:0000256" key="2">
    <source>
        <dbReference type="ARBA" id="ARBA00022695"/>
    </source>
</evidence>
<comment type="caution">
    <text evidence="4">The sequence shown here is derived from an EMBL/GenBank/DDBJ whole genome shotgun (WGS) entry which is preliminary data.</text>
</comment>
<name>A0A9D6V4R3_9BACT</name>
<sequence>MSSKSQELQEIGVIHGRFQVLHNDHMKYLLAGKSRCSHLVVGITNPDPLLTKEDPANIHRSHRTENPLTYFERYLMINSALTEMGFKHEEYSIVPFPINFPDLYQYYVPLEAVFYVTVYDSWGKRKIQLLESAGLKVEVMWERPPEQKGLSGVFVRECIVRGETWEHMVPRSTARLLNEWNIPERLRKLSKT</sequence>
<reference evidence="4" key="1">
    <citation type="submission" date="2020-07" db="EMBL/GenBank/DDBJ databases">
        <title>Huge and variable diversity of episymbiotic CPR bacteria and DPANN archaea in groundwater ecosystems.</title>
        <authorList>
            <person name="He C.Y."/>
            <person name="Keren R."/>
            <person name="Whittaker M."/>
            <person name="Farag I.F."/>
            <person name="Doudna J."/>
            <person name="Cate J.H.D."/>
            <person name="Banfield J.F."/>
        </authorList>
    </citation>
    <scope>NUCLEOTIDE SEQUENCE</scope>
    <source>
        <strain evidence="4">NC_groundwater_1664_Pr3_B-0.1um_52_9</strain>
    </source>
</reference>
<evidence type="ECO:0000259" key="3">
    <source>
        <dbReference type="Pfam" id="PF01467"/>
    </source>
</evidence>
<dbReference type="InterPro" id="IPR004821">
    <property type="entry name" value="Cyt_trans-like"/>
</dbReference>
<evidence type="ECO:0000313" key="4">
    <source>
        <dbReference type="EMBL" id="MBI5250698.1"/>
    </source>
</evidence>
<dbReference type="PANTHER" id="PTHR21342">
    <property type="entry name" value="PHOSPHOPANTETHEINE ADENYLYLTRANSFERASE"/>
    <property type="match status" value="1"/>
</dbReference>
<evidence type="ECO:0000256" key="1">
    <source>
        <dbReference type="ARBA" id="ARBA00022679"/>
    </source>
</evidence>
<accession>A0A9D6V4R3</accession>
<proteinExistence type="predicted"/>
<keyword evidence="1" id="KW-0808">Transferase</keyword>
<gene>
    <name evidence="4" type="ORF">HY912_14505</name>
</gene>
<protein>
    <submittedName>
        <fullName evidence="4">Nicotinate-nucleotide adenylyltransferase</fullName>
    </submittedName>
</protein>
<dbReference type="Gene3D" id="3.40.50.620">
    <property type="entry name" value="HUPs"/>
    <property type="match status" value="1"/>
</dbReference>
<dbReference type="InterPro" id="IPR014729">
    <property type="entry name" value="Rossmann-like_a/b/a_fold"/>
</dbReference>